<keyword evidence="7" id="KW-1133">Transmembrane helix</keyword>
<dbReference type="GO" id="GO:0009086">
    <property type="term" value="P:methionine biosynthetic process"/>
    <property type="evidence" value="ECO:0007669"/>
    <property type="project" value="TreeGrafter"/>
</dbReference>
<feature type="transmembrane region" description="Helical" evidence="7">
    <location>
        <begin position="351"/>
        <end position="369"/>
    </location>
</feature>
<dbReference type="NCBIfam" id="TIGR00677">
    <property type="entry name" value="fadh2_euk"/>
    <property type="match status" value="1"/>
</dbReference>
<dbReference type="InterPro" id="IPR029041">
    <property type="entry name" value="FAD-linked_oxidoreductase-like"/>
</dbReference>
<dbReference type="Pfam" id="PF02219">
    <property type="entry name" value="MTHFR"/>
    <property type="match status" value="1"/>
</dbReference>
<dbReference type="GO" id="GO:0005829">
    <property type="term" value="C:cytosol"/>
    <property type="evidence" value="ECO:0007669"/>
    <property type="project" value="TreeGrafter"/>
</dbReference>
<dbReference type="InterPro" id="IPR004621">
    <property type="entry name" value="Fadh2_euk"/>
</dbReference>
<reference evidence="8" key="1">
    <citation type="submission" date="2023-01" db="EMBL/GenBank/DDBJ databases">
        <title>Metagenome sequencing of chrysophaentin producing Chrysophaeum taylorii.</title>
        <authorList>
            <person name="Davison J."/>
            <person name="Bewley C."/>
        </authorList>
    </citation>
    <scope>NUCLEOTIDE SEQUENCE</scope>
    <source>
        <strain evidence="8">NIES-1699</strain>
    </source>
</reference>
<accession>A0AAD7XQQ2</accession>
<dbReference type="GO" id="GO:0071949">
    <property type="term" value="F:FAD binding"/>
    <property type="evidence" value="ECO:0007669"/>
    <property type="project" value="TreeGrafter"/>
</dbReference>
<keyword evidence="7" id="KW-0812">Transmembrane</keyword>
<evidence type="ECO:0000256" key="3">
    <source>
        <dbReference type="ARBA" id="ARBA00006743"/>
    </source>
</evidence>
<dbReference type="PANTHER" id="PTHR45754">
    <property type="entry name" value="METHYLENETETRAHYDROFOLATE REDUCTASE"/>
    <property type="match status" value="1"/>
</dbReference>
<proteinExistence type="inferred from homology"/>
<keyword evidence="5" id="KW-0274">FAD</keyword>
<keyword evidence="7" id="KW-0472">Membrane</keyword>
<dbReference type="GO" id="GO:0035999">
    <property type="term" value="P:tetrahydrofolate interconversion"/>
    <property type="evidence" value="ECO:0007669"/>
    <property type="project" value="TreeGrafter"/>
</dbReference>
<evidence type="ECO:0000256" key="1">
    <source>
        <dbReference type="ARBA" id="ARBA00001974"/>
    </source>
</evidence>
<comment type="caution">
    <text evidence="8">The sequence shown here is derived from an EMBL/GenBank/DDBJ whole genome shotgun (WGS) entry which is preliminary data.</text>
</comment>
<comment type="similarity">
    <text evidence="3">Belongs to the methylenetetrahydrofolate reductase family.</text>
</comment>
<dbReference type="Proteomes" id="UP001230188">
    <property type="component" value="Unassembled WGS sequence"/>
</dbReference>
<dbReference type="CDD" id="cd00537">
    <property type="entry name" value="MTHFR"/>
    <property type="match status" value="1"/>
</dbReference>
<organism evidence="8 9">
    <name type="scientific">Chrysophaeum taylorii</name>
    <dbReference type="NCBI Taxonomy" id="2483200"/>
    <lineage>
        <taxon>Eukaryota</taxon>
        <taxon>Sar</taxon>
        <taxon>Stramenopiles</taxon>
        <taxon>Ochrophyta</taxon>
        <taxon>Pelagophyceae</taxon>
        <taxon>Pelagomonadales</taxon>
        <taxon>Pelagomonadaceae</taxon>
        <taxon>Chrysophaeum</taxon>
    </lineage>
</organism>
<evidence type="ECO:0000256" key="6">
    <source>
        <dbReference type="ARBA" id="ARBA00023002"/>
    </source>
</evidence>
<evidence type="ECO:0000313" key="8">
    <source>
        <dbReference type="EMBL" id="KAJ8611663.1"/>
    </source>
</evidence>
<evidence type="ECO:0000256" key="4">
    <source>
        <dbReference type="ARBA" id="ARBA00022630"/>
    </source>
</evidence>
<dbReference type="InterPro" id="IPR003171">
    <property type="entry name" value="Mehydrof_redctse-like"/>
</dbReference>
<dbReference type="EMBL" id="JAQMWT010000066">
    <property type="protein sequence ID" value="KAJ8611663.1"/>
    <property type="molecule type" value="Genomic_DNA"/>
</dbReference>
<dbReference type="PANTHER" id="PTHR45754:SF3">
    <property type="entry name" value="METHYLENETETRAHYDROFOLATE REDUCTASE (NADPH)"/>
    <property type="match status" value="1"/>
</dbReference>
<evidence type="ECO:0000256" key="2">
    <source>
        <dbReference type="ARBA" id="ARBA00004777"/>
    </source>
</evidence>
<dbReference type="AlphaFoldDB" id="A0AAD7XQQ2"/>
<evidence type="ECO:0000256" key="5">
    <source>
        <dbReference type="ARBA" id="ARBA00022827"/>
    </source>
</evidence>
<keyword evidence="4" id="KW-0285">Flavoprotein</keyword>
<evidence type="ECO:0000256" key="7">
    <source>
        <dbReference type="SAM" id="Phobius"/>
    </source>
</evidence>
<dbReference type="Gene3D" id="3.20.20.220">
    <property type="match status" value="1"/>
</dbReference>
<dbReference type="GO" id="GO:0004489">
    <property type="term" value="F:methylenetetrahydrofolate reductase [NAD(P)H] activity"/>
    <property type="evidence" value="ECO:0007669"/>
    <property type="project" value="InterPro"/>
</dbReference>
<evidence type="ECO:0000313" key="9">
    <source>
        <dbReference type="Proteomes" id="UP001230188"/>
    </source>
</evidence>
<comment type="cofactor">
    <cofactor evidence="1">
        <name>FAD</name>
        <dbReference type="ChEBI" id="CHEBI:57692"/>
    </cofactor>
</comment>
<evidence type="ECO:0008006" key="10">
    <source>
        <dbReference type="Google" id="ProtNLM"/>
    </source>
</evidence>
<protein>
    <recommendedName>
        <fullName evidence="10">Methylenetetrahydrofolate reductase (NAD(P)H)</fullName>
    </recommendedName>
</protein>
<keyword evidence="9" id="KW-1185">Reference proteome</keyword>
<sequence>MPKIAELIAEKAAKNEEWISYEYFPPRSEQGVANLEARFDRMREFAEPLFVDMTWGAGGSTSTLTLDLTLKLKALGLEPNMHLTCTNVAKEDVVSALEACKAADVRNIVALRGDPPIGQEKWEAIEGGFTCALDLVRFIRAEHGDFFNLSVAGYPEGHPDVIVEVESVGELSESEKARCRVTDDGKVFVCRDEQFEAELAYLKAKVDAGADVVITQMFFDVGTYAAFVQACRQTGIMCPVVPGIMLLQAAAGFKKMTAFCKTRVPPALAAKVEELAGDDAALKAFGISYGVDMCNQLRAVNAPGLHFYTLNLEKSTLAIIDTLGLSNAAATNAADEDQKKKYHASTEKNPGLVTFAALAVLVIAVVFSMRSNVRP</sequence>
<dbReference type="SUPFAM" id="SSF51730">
    <property type="entry name" value="FAD-linked oxidoreductase"/>
    <property type="match status" value="1"/>
</dbReference>
<keyword evidence="6" id="KW-0560">Oxidoreductase</keyword>
<gene>
    <name evidence="8" type="ORF">CTAYLR_007887</name>
</gene>
<name>A0AAD7XQQ2_9STRA</name>
<comment type="pathway">
    <text evidence="2">One-carbon metabolism; tetrahydrofolate interconversion.</text>
</comment>